<comment type="subcellular location">
    <subcellularLocation>
        <location evidence="1">Membrane</location>
        <topology evidence="1">Single-pass membrane protein</topology>
    </subcellularLocation>
</comment>
<dbReference type="EMBL" id="QPGA01000069">
    <property type="protein sequence ID" value="RDE48940.1"/>
    <property type="molecule type" value="Genomic_DNA"/>
</dbReference>
<evidence type="ECO:0000259" key="4">
    <source>
        <dbReference type="Pfam" id="PF01145"/>
    </source>
</evidence>
<dbReference type="Proteomes" id="UP000253831">
    <property type="component" value="Unassembled WGS sequence"/>
</dbReference>
<dbReference type="InterPro" id="IPR001107">
    <property type="entry name" value="Band_7"/>
</dbReference>
<name>A0A369XHW1_9PROT</name>
<proteinExistence type="predicted"/>
<sequence>MSEQLTTIAQNVRNALGCAATGVGSLATSCGSAIRRHAVGLTTLGVLTAGGYALYANPPVQSIGRGEVGIRVNQLTGQAVQVHDGAVVVIPHLHELRRFSLRDQVYRPIGGLEANGPAPFQSVEGLSLGIDISVRYALDPKQVAAVARNLPEDISGEIVEPVVQGVLYKTLSRYTVREIFSSKRQDIQESIERELKPRLAADGIVLESVTLGKVDLPRDYRSGMETLLAEELASEKMRYTLELKDKQVKQSELEALAQKIRRETAAEAAGQEQIIAARAQAEAMKHVLPFKQKQIEQRGLEAEAEKVTRIKGAEANAQSRRIEAAGEADSRRQLADAEAYRQERLGKVASEQLARDGALIDKHPLLIQKTMADKLSDKISVIIAAPPRDGGFIGAALLGSGNATRAPSGRYEAPDDRATEESIEGGQ</sequence>
<gene>
    <name evidence="5" type="ORF">DVS81_19395</name>
</gene>
<dbReference type="SUPFAM" id="SSF117892">
    <property type="entry name" value="Band 7/SPFH domain"/>
    <property type="match status" value="1"/>
</dbReference>
<dbReference type="AlphaFoldDB" id="A0A369XHW1"/>
<feature type="coiled-coil region" evidence="2">
    <location>
        <begin position="229"/>
        <end position="263"/>
    </location>
</feature>
<keyword evidence="2" id="KW-0175">Coiled coil</keyword>
<protein>
    <submittedName>
        <fullName evidence="5">Prohibitin family protein</fullName>
    </submittedName>
</protein>
<dbReference type="InterPro" id="IPR000163">
    <property type="entry name" value="Prohibitin"/>
</dbReference>
<dbReference type="Pfam" id="PF01145">
    <property type="entry name" value="Band_7"/>
    <property type="match status" value="1"/>
</dbReference>
<dbReference type="CDD" id="cd03401">
    <property type="entry name" value="SPFH_prohibitin"/>
    <property type="match status" value="1"/>
</dbReference>
<dbReference type="Gene3D" id="3.30.479.30">
    <property type="entry name" value="Band 7 domain"/>
    <property type="match status" value="1"/>
</dbReference>
<dbReference type="PANTHER" id="PTHR23222:SF0">
    <property type="entry name" value="PROHIBITIN 1"/>
    <property type="match status" value="1"/>
</dbReference>
<evidence type="ECO:0000313" key="6">
    <source>
        <dbReference type="Proteomes" id="UP000253831"/>
    </source>
</evidence>
<evidence type="ECO:0000313" key="5">
    <source>
        <dbReference type="EMBL" id="RDE48940.1"/>
    </source>
</evidence>
<feature type="domain" description="Band 7" evidence="4">
    <location>
        <begin position="62"/>
        <end position="229"/>
    </location>
</feature>
<accession>A0A369XHW1</accession>
<evidence type="ECO:0000256" key="2">
    <source>
        <dbReference type="SAM" id="Coils"/>
    </source>
</evidence>
<dbReference type="GO" id="GO:0016020">
    <property type="term" value="C:membrane"/>
    <property type="evidence" value="ECO:0007669"/>
    <property type="project" value="UniProtKB-SubCell"/>
</dbReference>
<evidence type="ECO:0000256" key="3">
    <source>
        <dbReference type="SAM" id="MobiDB-lite"/>
    </source>
</evidence>
<reference evidence="5 6" key="1">
    <citation type="submission" date="2018-05" db="EMBL/GenBank/DDBJ databases">
        <title>Integrated omic analyses show evidence that a Ca. Accumulibacter phosphatis strain performs denitrification under micro-aerobic conditions.</title>
        <authorList>
            <person name="Camejo P.Y."/>
            <person name="Katherine M.D."/>
            <person name="Daniel N.R."/>
        </authorList>
    </citation>
    <scope>NUCLEOTIDE SEQUENCE [LARGE SCALE GENOMIC DNA]</scope>
    <source>
        <strain evidence="5">UW-LDO-IC</strain>
    </source>
</reference>
<organism evidence="5 6">
    <name type="scientific">Candidatus Accumulibacter meliphilus</name>
    <dbReference type="NCBI Taxonomy" id="2211374"/>
    <lineage>
        <taxon>Bacteria</taxon>
        <taxon>Pseudomonadati</taxon>
        <taxon>Pseudomonadota</taxon>
        <taxon>Betaproteobacteria</taxon>
        <taxon>Candidatus Accumulibacter</taxon>
    </lineage>
</organism>
<dbReference type="InterPro" id="IPR036013">
    <property type="entry name" value="Band_7/SPFH_dom_sf"/>
</dbReference>
<evidence type="ECO:0000256" key="1">
    <source>
        <dbReference type="ARBA" id="ARBA00004167"/>
    </source>
</evidence>
<feature type="region of interest" description="Disordered" evidence="3">
    <location>
        <begin position="399"/>
        <end position="427"/>
    </location>
</feature>
<dbReference type="PANTHER" id="PTHR23222">
    <property type="entry name" value="PROHIBITIN"/>
    <property type="match status" value="1"/>
</dbReference>
<comment type="caution">
    <text evidence="5">The sequence shown here is derived from an EMBL/GenBank/DDBJ whole genome shotgun (WGS) entry which is preliminary data.</text>
</comment>